<organism evidence="2">
    <name type="scientific">Sesamum radiatum</name>
    <name type="common">Black benniseed</name>
    <dbReference type="NCBI Taxonomy" id="300843"/>
    <lineage>
        <taxon>Eukaryota</taxon>
        <taxon>Viridiplantae</taxon>
        <taxon>Streptophyta</taxon>
        <taxon>Embryophyta</taxon>
        <taxon>Tracheophyta</taxon>
        <taxon>Spermatophyta</taxon>
        <taxon>Magnoliopsida</taxon>
        <taxon>eudicotyledons</taxon>
        <taxon>Gunneridae</taxon>
        <taxon>Pentapetalae</taxon>
        <taxon>asterids</taxon>
        <taxon>lamiids</taxon>
        <taxon>Lamiales</taxon>
        <taxon>Pedaliaceae</taxon>
        <taxon>Sesamum</taxon>
    </lineage>
</organism>
<name>A0AAW2K7K8_SESRA</name>
<reference evidence="2" key="2">
    <citation type="journal article" date="2024" name="Plant">
        <title>Genomic evolution and insights into agronomic trait innovations of Sesamum species.</title>
        <authorList>
            <person name="Miao H."/>
            <person name="Wang L."/>
            <person name="Qu L."/>
            <person name="Liu H."/>
            <person name="Sun Y."/>
            <person name="Le M."/>
            <person name="Wang Q."/>
            <person name="Wei S."/>
            <person name="Zheng Y."/>
            <person name="Lin W."/>
            <person name="Duan Y."/>
            <person name="Cao H."/>
            <person name="Xiong S."/>
            <person name="Wang X."/>
            <person name="Wei L."/>
            <person name="Li C."/>
            <person name="Ma Q."/>
            <person name="Ju M."/>
            <person name="Zhao R."/>
            <person name="Li G."/>
            <person name="Mu C."/>
            <person name="Tian Q."/>
            <person name="Mei H."/>
            <person name="Zhang T."/>
            <person name="Gao T."/>
            <person name="Zhang H."/>
        </authorList>
    </citation>
    <scope>NUCLEOTIDE SEQUENCE</scope>
    <source>
        <strain evidence="2">G02</strain>
    </source>
</reference>
<comment type="caution">
    <text evidence="2">The sequence shown here is derived from an EMBL/GenBank/DDBJ whole genome shotgun (WGS) entry which is preliminary data.</text>
</comment>
<evidence type="ECO:0000259" key="1">
    <source>
        <dbReference type="Pfam" id="PF12776"/>
    </source>
</evidence>
<dbReference type="PANTHER" id="PTHR46250">
    <property type="entry name" value="MYB/SANT-LIKE DNA-BINDING DOMAIN PROTEIN-RELATED"/>
    <property type="match status" value="1"/>
</dbReference>
<sequence length="195" mass="22486">MDTDGSIGGRRPGAKNYSKVSQRFWSTQEEENLLDCLRDIVGSGWKCDNGFRIGYLDMLEQLLRKKCSKSGLKSDPHISSKIHVWKKTHTCIIDILVRSGVGWNKTTQMTIVSDEVFDSYVKIDPFAKTFRFKLFRYYSAWTKIFGRNRATWEHTEDIYNASNNVSNETFLVSPEYHVPSSYTNVFGDDHECSTL</sequence>
<proteinExistence type="predicted"/>
<dbReference type="PANTHER" id="PTHR46250:SF15">
    <property type="entry name" value="OS01G0523800 PROTEIN"/>
    <property type="match status" value="1"/>
</dbReference>
<reference evidence="2" key="1">
    <citation type="submission" date="2020-06" db="EMBL/GenBank/DDBJ databases">
        <authorList>
            <person name="Li T."/>
            <person name="Hu X."/>
            <person name="Zhang T."/>
            <person name="Song X."/>
            <person name="Zhang H."/>
            <person name="Dai N."/>
            <person name="Sheng W."/>
            <person name="Hou X."/>
            <person name="Wei L."/>
        </authorList>
    </citation>
    <scope>NUCLEOTIDE SEQUENCE</scope>
    <source>
        <strain evidence="2">G02</strain>
        <tissue evidence="2">Leaf</tissue>
    </source>
</reference>
<gene>
    <name evidence="2" type="ORF">Sradi_6460600</name>
</gene>
<dbReference type="Pfam" id="PF12776">
    <property type="entry name" value="Myb_DNA-bind_3"/>
    <property type="match status" value="1"/>
</dbReference>
<protein>
    <recommendedName>
        <fullName evidence="1">Myb/SANT-like domain-containing protein</fullName>
    </recommendedName>
</protein>
<accession>A0AAW2K7K8</accession>
<feature type="domain" description="Myb/SANT-like" evidence="1">
    <location>
        <begin position="25"/>
        <end position="120"/>
    </location>
</feature>
<dbReference type="AlphaFoldDB" id="A0AAW2K7K8"/>
<evidence type="ECO:0000313" key="2">
    <source>
        <dbReference type="EMBL" id="KAL0301838.1"/>
    </source>
</evidence>
<dbReference type="EMBL" id="JACGWJ010000030">
    <property type="protein sequence ID" value="KAL0301838.1"/>
    <property type="molecule type" value="Genomic_DNA"/>
</dbReference>
<dbReference type="InterPro" id="IPR024752">
    <property type="entry name" value="Myb/SANT-like_dom"/>
</dbReference>